<accession>A0ABY2WXP5</accession>
<evidence type="ECO:0000256" key="1">
    <source>
        <dbReference type="SAM" id="MobiDB-lite"/>
    </source>
</evidence>
<evidence type="ECO:0008006" key="4">
    <source>
        <dbReference type="Google" id="ProtNLM"/>
    </source>
</evidence>
<reference evidence="2 3" key="1">
    <citation type="submission" date="2019-05" db="EMBL/GenBank/DDBJ databases">
        <title>Marivita sp. nov. isolated from sea sediment.</title>
        <authorList>
            <person name="Kim W."/>
        </authorList>
    </citation>
    <scope>NUCLEOTIDE SEQUENCE [LARGE SCALE GENOMIC DNA]</scope>
    <source>
        <strain evidence="2 3">CAU 1492</strain>
    </source>
</reference>
<feature type="region of interest" description="Disordered" evidence="1">
    <location>
        <begin position="116"/>
        <end position="162"/>
    </location>
</feature>
<comment type="caution">
    <text evidence="2">The sequence shown here is derived from an EMBL/GenBank/DDBJ whole genome shotgun (WGS) entry which is preliminary data.</text>
</comment>
<organism evidence="2 3">
    <name type="scientific">Arenibacterium halophilum</name>
    <dbReference type="NCBI Taxonomy" id="2583821"/>
    <lineage>
        <taxon>Bacteria</taxon>
        <taxon>Pseudomonadati</taxon>
        <taxon>Pseudomonadota</taxon>
        <taxon>Alphaproteobacteria</taxon>
        <taxon>Rhodobacterales</taxon>
        <taxon>Paracoccaceae</taxon>
        <taxon>Arenibacterium</taxon>
    </lineage>
</organism>
<evidence type="ECO:0000313" key="2">
    <source>
        <dbReference type="EMBL" id="TMV07307.1"/>
    </source>
</evidence>
<proteinExistence type="predicted"/>
<gene>
    <name evidence="2" type="ORF">FGK64_21890</name>
</gene>
<keyword evidence="3" id="KW-1185">Reference proteome</keyword>
<feature type="compositionally biased region" description="Basic and acidic residues" evidence="1">
    <location>
        <begin position="132"/>
        <end position="143"/>
    </location>
</feature>
<protein>
    <recommendedName>
        <fullName evidence="4">Regulatory protein, luxR family</fullName>
    </recommendedName>
</protein>
<dbReference type="EMBL" id="VCPC01000010">
    <property type="protein sequence ID" value="TMV07307.1"/>
    <property type="molecule type" value="Genomic_DNA"/>
</dbReference>
<name>A0ABY2WXP5_9RHOB</name>
<dbReference type="Proteomes" id="UP001191082">
    <property type="component" value="Unassembled WGS sequence"/>
</dbReference>
<dbReference type="RefSeq" id="WP_138865991.1">
    <property type="nucleotide sequence ID" value="NZ_VCPC01000010.1"/>
</dbReference>
<evidence type="ECO:0000313" key="3">
    <source>
        <dbReference type="Proteomes" id="UP001191082"/>
    </source>
</evidence>
<sequence>MADEQFDLFGDPVRLPGGRRGRPAHRACQKNRNKVMLLLAMGWSNERIANAIHCSVPTLRKHYFSELKNRDIQRDRFDAWRFEKAIEQAAAGNVGAQRLLNQLVEKNDQQLATTRFRDAQEQGKGKAPRPLGKKEQARRDAGRVADGGGGDGWGDDLKPGLH</sequence>